<feature type="region of interest" description="Disordered" evidence="7">
    <location>
        <begin position="133"/>
        <end position="157"/>
    </location>
</feature>
<dbReference type="PANTHER" id="PTHR14190:SF7">
    <property type="entry name" value="VACUOLAR PROTEIN SORTING-ASSOCIATED PROTEIN 52 HOMOLOG"/>
    <property type="match status" value="1"/>
</dbReference>
<dbReference type="GO" id="GO:0005829">
    <property type="term" value="C:cytosol"/>
    <property type="evidence" value="ECO:0007669"/>
    <property type="project" value="GOC"/>
</dbReference>
<dbReference type="EMBL" id="MRVG01000003">
    <property type="protein sequence ID" value="PMB71241.1"/>
    <property type="molecule type" value="Genomic_DNA"/>
</dbReference>
<evidence type="ECO:0000259" key="9">
    <source>
        <dbReference type="Pfam" id="PF20655"/>
    </source>
</evidence>
<evidence type="ECO:0000259" key="8">
    <source>
        <dbReference type="Pfam" id="PF04129"/>
    </source>
</evidence>
<dbReference type="InterPro" id="IPR048361">
    <property type="entry name" value="Vps52_C"/>
</dbReference>
<protein>
    <submittedName>
        <fullName evidence="10">Vacuolar protein sorting-associated protein 52 B</fullName>
    </submittedName>
</protein>
<dbReference type="OMA" id="IHVVMVE"/>
<dbReference type="GO" id="GO:0000938">
    <property type="term" value="C:GARP complex"/>
    <property type="evidence" value="ECO:0007669"/>
    <property type="project" value="TreeGrafter"/>
</dbReference>
<accession>A0A2N6NVF4</accession>
<evidence type="ECO:0000256" key="7">
    <source>
        <dbReference type="SAM" id="MobiDB-lite"/>
    </source>
</evidence>
<evidence type="ECO:0000256" key="4">
    <source>
        <dbReference type="ARBA" id="ARBA00022927"/>
    </source>
</evidence>
<reference evidence="10 11" key="1">
    <citation type="journal article" date="2016" name="Appl. Microbiol. Biotechnol.">
        <title>Characterization of T-DNA insertion mutants with decreased virulence in the entomopathogenic fungus Beauveria bassiana JEF-007.</title>
        <authorList>
            <person name="Kim S."/>
            <person name="Lee S.J."/>
            <person name="Nai Y.S."/>
            <person name="Yu J.S."/>
            <person name="Lee M.R."/>
            <person name="Yang Y.T."/>
            <person name="Kim J.S."/>
        </authorList>
    </citation>
    <scope>NUCLEOTIDE SEQUENCE [LARGE SCALE GENOMIC DNA]</scope>
    <source>
        <strain evidence="10 11">JEF-007</strain>
    </source>
</reference>
<feature type="compositionally biased region" description="Low complexity" evidence="7">
    <location>
        <begin position="12"/>
        <end position="24"/>
    </location>
</feature>
<evidence type="ECO:0000256" key="3">
    <source>
        <dbReference type="ARBA" id="ARBA00022448"/>
    </source>
</evidence>
<evidence type="ECO:0000313" key="11">
    <source>
        <dbReference type="Proteomes" id="UP000235728"/>
    </source>
</evidence>
<organism evidence="10 11">
    <name type="scientific">Beauveria bassiana</name>
    <name type="common">White muscardine disease fungus</name>
    <name type="synonym">Tritirachium shiotae</name>
    <dbReference type="NCBI Taxonomy" id="176275"/>
    <lineage>
        <taxon>Eukaryota</taxon>
        <taxon>Fungi</taxon>
        <taxon>Dikarya</taxon>
        <taxon>Ascomycota</taxon>
        <taxon>Pezizomycotina</taxon>
        <taxon>Sordariomycetes</taxon>
        <taxon>Hypocreomycetidae</taxon>
        <taxon>Hypocreales</taxon>
        <taxon>Cordycipitaceae</taxon>
        <taxon>Beauveria</taxon>
    </lineage>
</organism>
<dbReference type="Pfam" id="PF20655">
    <property type="entry name" value="Vps52_C"/>
    <property type="match status" value="1"/>
</dbReference>
<dbReference type="GO" id="GO:0006896">
    <property type="term" value="P:Golgi to vacuole transport"/>
    <property type="evidence" value="ECO:0007669"/>
    <property type="project" value="TreeGrafter"/>
</dbReference>
<dbReference type="GO" id="GO:0019905">
    <property type="term" value="F:syntaxin binding"/>
    <property type="evidence" value="ECO:0007669"/>
    <property type="project" value="TreeGrafter"/>
</dbReference>
<evidence type="ECO:0000256" key="2">
    <source>
        <dbReference type="ARBA" id="ARBA00008180"/>
    </source>
</evidence>
<keyword evidence="6" id="KW-0175">Coiled coil</keyword>
<feature type="domain" description="Vps52 coiled-coil" evidence="8">
    <location>
        <begin position="167"/>
        <end position="334"/>
    </location>
</feature>
<sequence length="674" mass="75111">MWLDRLAGQASGSGSSTPQSISRSFSPLPRRTSSNLSPYVTSQRQGPSPRGSSLSLVSSESSASLLTSSRRPNGTGLKQTSAPVAYPTDSIETLEKLLGKISSSTPAADADILDSDFDLEFEFGDLSIKELAASQDDTNAPPPTSNPRKPSDLTGADMCADEGDQTKFEDLHRSITACDDILSSVETNLTSFRNDLASVAADIESLQARSAALNKRLENRKEVEKALSPLVEELSVSPEIITKITTGHIDETWPKLLTELDRRAIAHKKKTNETRQSKATSDLAPLLEKLVQKAVERIRDFIVAQIKALRSPNINAQIIQQHNFLKFKELYTFLHKHHSQLAEEIALAYMNTMRWYYLTQFTRYEKALGKIKLHVLDKNDTLSHEETTRMASVLSARVTGPPHDAFNIGRRIDMIKASEQPALSAFLAEEDKATHYLEVPFRSFNLALIDNAAAEYTFLATYFSPSLSFSQISKNFNYIFEPTFEHGQTLSKTLVSETYDALGVMMCIRLNQQFAFELQRRRVPAVDGYVNATNMLLWPRLQVIIDRHCESVRQLTSSTPAKASKSAAEQAKISAAPHQVTQRFGQLLHGFLSLSADAGDDEPVATSLQRLRTDVEAFLTRFGHSFGSDKRKTARFMYNNYSLILTIISDTTGKLADEHQQHFEELKTAYQDED</sequence>
<feature type="coiled-coil region" evidence="6">
    <location>
        <begin position="189"/>
        <end position="223"/>
    </location>
</feature>
<evidence type="ECO:0000256" key="5">
    <source>
        <dbReference type="ARBA" id="ARBA00023034"/>
    </source>
</evidence>
<comment type="caution">
    <text evidence="10">The sequence shown here is derived from an EMBL/GenBank/DDBJ whole genome shotgun (WGS) entry which is preliminary data.</text>
</comment>
<evidence type="ECO:0000313" key="10">
    <source>
        <dbReference type="EMBL" id="PMB71241.1"/>
    </source>
</evidence>
<dbReference type="GO" id="GO:0015031">
    <property type="term" value="P:protein transport"/>
    <property type="evidence" value="ECO:0007669"/>
    <property type="project" value="UniProtKB-KW"/>
</dbReference>
<comment type="similarity">
    <text evidence="2">Belongs to the VPS52 family.</text>
</comment>
<gene>
    <name evidence="10" type="primary">P2</name>
    <name evidence="10" type="ORF">BM221_003708</name>
</gene>
<dbReference type="InterPro" id="IPR048319">
    <property type="entry name" value="Vps52_CC"/>
</dbReference>
<feature type="compositionally biased region" description="Polar residues" evidence="7">
    <location>
        <begin position="70"/>
        <end position="82"/>
    </location>
</feature>
<feature type="domain" description="Vps52 C-terminal" evidence="9">
    <location>
        <begin position="351"/>
        <end position="668"/>
    </location>
</feature>
<feature type="compositionally biased region" description="Polar residues" evidence="7">
    <location>
        <begin position="31"/>
        <end position="46"/>
    </location>
</feature>
<dbReference type="Proteomes" id="UP000235728">
    <property type="component" value="Unassembled WGS sequence"/>
</dbReference>
<evidence type="ECO:0000256" key="1">
    <source>
        <dbReference type="ARBA" id="ARBA00004601"/>
    </source>
</evidence>
<dbReference type="GO" id="GO:0042147">
    <property type="term" value="P:retrograde transport, endosome to Golgi"/>
    <property type="evidence" value="ECO:0007669"/>
    <property type="project" value="TreeGrafter"/>
</dbReference>
<keyword evidence="4" id="KW-0653">Protein transport</keyword>
<dbReference type="InterPro" id="IPR007258">
    <property type="entry name" value="Vps52"/>
</dbReference>
<keyword evidence="3" id="KW-0813">Transport</keyword>
<name>A0A2N6NVF4_BEABA</name>
<feature type="region of interest" description="Disordered" evidence="7">
    <location>
        <begin position="1"/>
        <end position="84"/>
    </location>
</feature>
<dbReference type="Pfam" id="PF04129">
    <property type="entry name" value="Vps52_CC"/>
    <property type="match status" value="1"/>
</dbReference>
<dbReference type="PANTHER" id="PTHR14190">
    <property type="entry name" value="SUPPRESSOR OF ACTIN MUTATIONS 2/VACUOLAR PROTEIN SORTING 52"/>
    <property type="match status" value="1"/>
</dbReference>
<proteinExistence type="inferred from homology"/>
<feature type="compositionally biased region" description="Low complexity" evidence="7">
    <location>
        <begin position="52"/>
        <end position="69"/>
    </location>
</feature>
<keyword evidence="5" id="KW-0333">Golgi apparatus</keyword>
<comment type="subcellular location">
    <subcellularLocation>
        <location evidence="1">Golgi apparatus</location>
        <location evidence="1">trans-Golgi network</location>
    </subcellularLocation>
</comment>
<dbReference type="GO" id="GO:0032456">
    <property type="term" value="P:endocytic recycling"/>
    <property type="evidence" value="ECO:0007669"/>
    <property type="project" value="TreeGrafter"/>
</dbReference>
<evidence type="ECO:0000256" key="6">
    <source>
        <dbReference type="SAM" id="Coils"/>
    </source>
</evidence>
<dbReference type="AlphaFoldDB" id="A0A2N6NVF4"/>